<comment type="caution">
    <text evidence="8">Lacks conserved residue(s) required for the propagation of feature annotation.</text>
</comment>
<name>A0A9D1RVW0_9CORY</name>
<evidence type="ECO:0000256" key="11">
    <source>
        <dbReference type="RuleBase" id="RU004227"/>
    </source>
</evidence>
<dbReference type="SUPFAM" id="SSF52540">
    <property type="entry name" value="P-loop containing nucleoside triphosphate hydrolases"/>
    <property type="match status" value="1"/>
</dbReference>
<comment type="similarity">
    <text evidence="1 8 11">Belongs to the DnaA family.</text>
</comment>
<feature type="compositionally biased region" description="Acidic residues" evidence="12">
    <location>
        <begin position="106"/>
        <end position="117"/>
    </location>
</feature>
<comment type="domain">
    <text evidence="8">Domain I is involved in oligomerization and binding regulators, domain II is flexibile and of varying length in different bacteria, domain III forms the AAA+ region, while domain IV binds dsDNA.</text>
</comment>
<dbReference type="GO" id="GO:0005737">
    <property type="term" value="C:cytoplasm"/>
    <property type="evidence" value="ECO:0007669"/>
    <property type="project" value="UniProtKB-SubCell"/>
</dbReference>
<dbReference type="CDD" id="cd00009">
    <property type="entry name" value="AAA"/>
    <property type="match status" value="1"/>
</dbReference>
<dbReference type="InterPro" id="IPR020591">
    <property type="entry name" value="Chromosome_initiator_DnaA-like"/>
</dbReference>
<dbReference type="InterPro" id="IPR001957">
    <property type="entry name" value="Chromosome_initiator_DnaA"/>
</dbReference>
<dbReference type="SUPFAM" id="SSF48295">
    <property type="entry name" value="TrpR-like"/>
    <property type="match status" value="1"/>
</dbReference>
<dbReference type="GO" id="GO:0005886">
    <property type="term" value="C:plasma membrane"/>
    <property type="evidence" value="ECO:0007669"/>
    <property type="project" value="TreeGrafter"/>
</dbReference>
<feature type="binding site" evidence="8">
    <location>
        <position position="285"/>
    </location>
    <ligand>
        <name>ATP</name>
        <dbReference type="ChEBI" id="CHEBI:30616"/>
    </ligand>
</feature>
<keyword evidence="7 8" id="KW-0238">DNA-binding</keyword>
<dbReference type="GO" id="GO:0008289">
    <property type="term" value="F:lipid binding"/>
    <property type="evidence" value="ECO:0007669"/>
    <property type="project" value="UniProtKB-KW"/>
</dbReference>
<dbReference type="Pfam" id="PF00308">
    <property type="entry name" value="Bac_DnaA"/>
    <property type="match status" value="1"/>
</dbReference>
<feature type="region of interest" description="Domain IV, binds dsDNA" evidence="8">
    <location>
        <begin position="458"/>
        <end position="582"/>
    </location>
</feature>
<feature type="region of interest" description="Disordered" evidence="12">
    <location>
        <begin position="97"/>
        <end position="202"/>
    </location>
</feature>
<evidence type="ECO:0000259" key="14">
    <source>
        <dbReference type="SMART" id="SM00760"/>
    </source>
</evidence>
<evidence type="ECO:0000256" key="8">
    <source>
        <dbReference type="HAMAP-Rule" id="MF_00377"/>
    </source>
</evidence>
<evidence type="ECO:0000256" key="6">
    <source>
        <dbReference type="ARBA" id="ARBA00023121"/>
    </source>
</evidence>
<dbReference type="CDD" id="cd06571">
    <property type="entry name" value="Bac_DnaA_C"/>
    <property type="match status" value="1"/>
</dbReference>
<dbReference type="FunFam" id="1.10.1750.10:FF:000002">
    <property type="entry name" value="Chromosomal replication initiator protein DnaA"/>
    <property type="match status" value="1"/>
</dbReference>
<evidence type="ECO:0000256" key="12">
    <source>
        <dbReference type="SAM" id="MobiDB-lite"/>
    </source>
</evidence>
<dbReference type="EMBL" id="DXFZ01000019">
    <property type="protein sequence ID" value="HIW95134.1"/>
    <property type="molecule type" value="Genomic_DNA"/>
</dbReference>
<dbReference type="HAMAP" id="MF_00377">
    <property type="entry name" value="DnaA_bact"/>
    <property type="match status" value="1"/>
</dbReference>
<dbReference type="AlphaFoldDB" id="A0A9D1RVW0"/>
<comment type="subcellular location">
    <subcellularLocation>
        <location evidence="8">Cytoplasm</location>
    </subcellularLocation>
</comment>
<dbReference type="Proteomes" id="UP000824189">
    <property type="component" value="Unassembled WGS sequence"/>
</dbReference>
<evidence type="ECO:0000256" key="7">
    <source>
        <dbReference type="ARBA" id="ARBA00023125"/>
    </source>
</evidence>
<comment type="subunit">
    <text evidence="8">Oligomerizes as a right-handed, spiral filament on DNA at oriC.</text>
</comment>
<evidence type="ECO:0000256" key="2">
    <source>
        <dbReference type="ARBA" id="ARBA00022490"/>
    </source>
</evidence>
<keyword evidence="2 8" id="KW-0963">Cytoplasm</keyword>
<dbReference type="Pfam" id="PF08299">
    <property type="entry name" value="Bac_DnaA_C"/>
    <property type="match status" value="1"/>
</dbReference>
<keyword evidence="6 8" id="KW-0446">Lipid-binding</keyword>
<dbReference type="InterPro" id="IPR013317">
    <property type="entry name" value="DnaA_dom"/>
</dbReference>
<evidence type="ECO:0000259" key="13">
    <source>
        <dbReference type="SMART" id="SM00382"/>
    </source>
</evidence>
<dbReference type="InterPro" id="IPR003593">
    <property type="entry name" value="AAA+_ATPase"/>
</dbReference>
<dbReference type="PANTHER" id="PTHR30050:SF2">
    <property type="entry name" value="CHROMOSOMAL REPLICATION INITIATOR PROTEIN DNAA"/>
    <property type="match status" value="1"/>
</dbReference>
<dbReference type="GO" id="GO:0005524">
    <property type="term" value="F:ATP binding"/>
    <property type="evidence" value="ECO:0007669"/>
    <property type="project" value="UniProtKB-UniRule"/>
</dbReference>
<evidence type="ECO:0000256" key="1">
    <source>
        <dbReference type="ARBA" id="ARBA00006583"/>
    </source>
</evidence>
<dbReference type="Gene3D" id="1.10.8.60">
    <property type="match status" value="1"/>
</dbReference>
<keyword evidence="5 8" id="KW-0067">ATP-binding</keyword>
<dbReference type="FunFam" id="3.40.50.300:FF:000150">
    <property type="entry name" value="Chromosomal replication initiator protein DnaA"/>
    <property type="match status" value="1"/>
</dbReference>
<dbReference type="SMART" id="SM00382">
    <property type="entry name" value="AAA"/>
    <property type="match status" value="1"/>
</dbReference>
<dbReference type="GO" id="GO:0006270">
    <property type="term" value="P:DNA replication initiation"/>
    <property type="evidence" value="ECO:0007669"/>
    <property type="project" value="UniProtKB-UniRule"/>
</dbReference>
<dbReference type="InterPro" id="IPR027417">
    <property type="entry name" value="P-loop_NTPase"/>
</dbReference>
<feature type="domain" description="Chromosomal replication initiator DnaA C-terminal" evidence="14">
    <location>
        <begin position="486"/>
        <end position="555"/>
    </location>
</feature>
<evidence type="ECO:0000313" key="15">
    <source>
        <dbReference type="EMBL" id="HIW95134.1"/>
    </source>
</evidence>
<dbReference type="GO" id="GO:0006275">
    <property type="term" value="P:regulation of DNA replication"/>
    <property type="evidence" value="ECO:0007669"/>
    <property type="project" value="UniProtKB-UniRule"/>
</dbReference>
<evidence type="ECO:0000256" key="4">
    <source>
        <dbReference type="ARBA" id="ARBA00022741"/>
    </source>
</evidence>
<comment type="caution">
    <text evidence="15">The sequence shown here is derived from an EMBL/GenBank/DDBJ whole genome shotgun (WGS) entry which is preliminary data.</text>
</comment>
<proteinExistence type="inferred from homology"/>
<keyword evidence="4 8" id="KW-0547">Nucleotide-binding</keyword>
<dbReference type="Gene3D" id="1.10.1750.10">
    <property type="match status" value="1"/>
</dbReference>
<feature type="domain" description="AAA+ ATPase" evidence="13">
    <location>
        <begin position="274"/>
        <end position="402"/>
    </location>
</feature>
<dbReference type="Gene3D" id="3.40.50.300">
    <property type="entry name" value="P-loop containing nucleotide triphosphate hydrolases"/>
    <property type="match status" value="1"/>
</dbReference>
<reference evidence="15" key="2">
    <citation type="submission" date="2021-04" db="EMBL/GenBank/DDBJ databases">
        <authorList>
            <person name="Gilroy R."/>
        </authorList>
    </citation>
    <scope>NUCLEOTIDE SEQUENCE</scope>
    <source>
        <strain evidence="15">4376</strain>
    </source>
</reference>
<evidence type="ECO:0000256" key="9">
    <source>
        <dbReference type="NCBIfam" id="TIGR00362"/>
    </source>
</evidence>
<feature type="compositionally biased region" description="Basic and acidic residues" evidence="12">
    <location>
        <begin position="157"/>
        <end position="170"/>
    </location>
</feature>
<gene>
    <name evidence="8 15" type="primary">dnaA</name>
    <name evidence="15" type="ORF">H9867_01395</name>
</gene>
<protein>
    <recommendedName>
        <fullName evidence="8 9">Chromosomal replication initiator protein DnaA</fullName>
    </recommendedName>
</protein>
<sequence length="582" mass="64818">MTEPNLPLHEHFPAMWAAIANEWKNSDGTDGYPHISQRHKTLLSKINAVGLMGNIVVFEADSRYTKSEVERLLTDPIKQVLKSQLDLKATLAISASNGVGQSQSEPVEDSFGEEEAQAGDRANTAGGQRLHGGEHGVAHSDEHGDDPSADNSQAPQPDKRDGHEAEHTFDHGGGSVFSNPTTAAELDPRTLPAYPQESDHAPTQDEWEFLPATEQPRTAEVKLTQAPSAAPAQQNNGTSIALNPKHTFDNFVIGSSNSLTAAACRAVAEFPARSYNPLFIWGESGLGKTHLLHAIGHYALQLRPDMKISYISSEELTNDFINSIATDSREAFKRKYRSLDMLIVDDIQFLQGKESTQEEFFHTFNALKDSGKQIVLSSDRPPKQLTTLEDRLRTRFEGGLITDVQTPDLETRIAILTKKDEAEGVYLPEEVKVLIASRYEKSIRELEGARIRIAAQSSINKEPITEEMATRVMRDMLPEDQDVNILPKHVIDIVTEYFNVTHAELEGKSRAKRVVHPRKIAMYLCRELTDLSLPKVGEQFGDRDHTTVMHAERNVRKAMTEDRQIFDQVQSLSQKIKVHARG</sequence>
<accession>A0A9D1RVW0</accession>
<dbReference type="NCBIfam" id="NF010686">
    <property type="entry name" value="PRK14086.1"/>
    <property type="match status" value="1"/>
</dbReference>
<dbReference type="InterPro" id="IPR010921">
    <property type="entry name" value="Trp_repressor/repl_initiator"/>
</dbReference>
<evidence type="ECO:0000256" key="3">
    <source>
        <dbReference type="ARBA" id="ARBA00022705"/>
    </source>
</evidence>
<feature type="binding site" evidence="8">
    <location>
        <position position="289"/>
    </location>
    <ligand>
        <name>ATP</name>
        <dbReference type="ChEBI" id="CHEBI:30616"/>
    </ligand>
</feature>
<feature type="region of interest" description="Domain I, interacts with DnaA modulators" evidence="8">
    <location>
        <begin position="1"/>
        <end position="166"/>
    </location>
</feature>
<dbReference type="SMART" id="SM00760">
    <property type="entry name" value="Bac_DnaA_C"/>
    <property type="match status" value="1"/>
</dbReference>
<evidence type="ECO:0000256" key="5">
    <source>
        <dbReference type="ARBA" id="ARBA00022840"/>
    </source>
</evidence>
<keyword evidence="3 8" id="KW-0235">DNA replication</keyword>
<dbReference type="GO" id="GO:0003688">
    <property type="term" value="F:DNA replication origin binding"/>
    <property type="evidence" value="ECO:0007669"/>
    <property type="project" value="UniProtKB-UniRule"/>
</dbReference>
<feature type="binding site" evidence="8">
    <location>
        <position position="287"/>
    </location>
    <ligand>
        <name>ATP</name>
        <dbReference type="ChEBI" id="CHEBI:30616"/>
    </ligand>
</feature>
<feature type="region of interest" description="Domain III, AAA+ region" evidence="8">
    <location>
        <begin position="241"/>
        <end position="457"/>
    </location>
</feature>
<evidence type="ECO:0000256" key="10">
    <source>
        <dbReference type="RuleBase" id="RU000577"/>
    </source>
</evidence>
<evidence type="ECO:0000313" key="16">
    <source>
        <dbReference type="Proteomes" id="UP000824189"/>
    </source>
</evidence>
<dbReference type="InterPro" id="IPR013159">
    <property type="entry name" value="DnaA_C"/>
</dbReference>
<feature type="binding site" evidence="8">
    <location>
        <position position="288"/>
    </location>
    <ligand>
        <name>ATP</name>
        <dbReference type="ChEBI" id="CHEBI:30616"/>
    </ligand>
</feature>
<dbReference type="PANTHER" id="PTHR30050">
    <property type="entry name" value="CHROMOSOMAL REPLICATION INITIATOR PROTEIN DNAA"/>
    <property type="match status" value="1"/>
</dbReference>
<comment type="function">
    <text evidence="8 10">Plays an essential role in the initiation and regulation of chromosomal replication. ATP-DnaA binds to the origin of replication (oriC) to initiate formation of the DNA replication initiation complex once per cell cycle. Binds the DnaA box (a 9 base pair repeat at the origin) and separates the double-stranded (ds)DNA. Forms a right-handed helical filament on oriC DNA; dsDNA binds to the exterior of the filament while single-stranded (ss)DNA is stabiized in the filament's interior. The ATP-DnaA-oriC complex binds and stabilizes one strand of the AT-rich DNA unwinding element (DUE), permitting loading of DNA polymerase. After initiation quickly degrades to an ADP-DnaA complex that is not apt for DNA replication. Binds acidic phospholipids.</text>
</comment>
<dbReference type="PRINTS" id="PR00051">
    <property type="entry name" value="DNAA"/>
</dbReference>
<feature type="compositionally biased region" description="Basic and acidic residues" evidence="12">
    <location>
        <begin position="131"/>
        <end position="146"/>
    </location>
</feature>
<dbReference type="NCBIfam" id="TIGR00362">
    <property type="entry name" value="DnaA"/>
    <property type="match status" value="1"/>
</dbReference>
<reference evidence="15" key="1">
    <citation type="journal article" date="2021" name="PeerJ">
        <title>Extensive microbial diversity within the chicken gut microbiome revealed by metagenomics and culture.</title>
        <authorList>
            <person name="Gilroy R."/>
            <person name="Ravi A."/>
            <person name="Getino M."/>
            <person name="Pursley I."/>
            <person name="Horton D.L."/>
            <person name="Alikhan N.F."/>
            <person name="Baker D."/>
            <person name="Gharbi K."/>
            <person name="Hall N."/>
            <person name="Watson M."/>
            <person name="Adriaenssens E.M."/>
            <person name="Foster-Nyarko E."/>
            <person name="Jarju S."/>
            <person name="Secka A."/>
            <person name="Antonio M."/>
            <person name="Oren A."/>
            <person name="Chaudhuri R.R."/>
            <person name="La Ragione R."/>
            <person name="Hildebrand F."/>
            <person name="Pallen M.J."/>
        </authorList>
    </citation>
    <scope>NUCLEOTIDE SEQUENCE</scope>
    <source>
        <strain evidence="15">4376</strain>
    </source>
</reference>
<organism evidence="15 16">
    <name type="scientific">Candidatus Corynebacterium gallistercoris</name>
    <dbReference type="NCBI Taxonomy" id="2838530"/>
    <lineage>
        <taxon>Bacteria</taxon>
        <taxon>Bacillati</taxon>
        <taxon>Actinomycetota</taxon>
        <taxon>Actinomycetes</taxon>
        <taxon>Mycobacteriales</taxon>
        <taxon>Corynebacteriaceae</taxon>
        <taxon>Corynebacterium</taxon>
    </lineage>
</organism>